<dbReference type="CDD" id="cd02696">
    <property type="entry name" value="MurNAc-LAA"/>
    <property type="match status" value="1"/>
</dbReference>
<dbReference type="PANTHER" id="PTHR30404:SF0">
    <property type="entry name" value="N-ACETYLMURAMOYL-L-ALANINE AMIDASE AMIC"/>
    <property type="match status" value="1"/>
</dbReference>
<dbReference type="SMART" id="SM00646">
    <property type="entry name" value="Ami_3"/>
    <property type="match status" value="1"/>
</dbReference>
<reference evidence="4" key="1">
    <citation type="submission" date="2016-11" db="EMBL/GenBank/DDBJ databases">
        <authorList>
            <person name="Varghese N."/>
            <person name="Submissions S."/>
        </authorList>
    </citation>
    <scope>NUCLEOTIDE SEQUENCE [LARGE SCALE GENOMIC DNA]</scope>
    <source>
        <strain evidence="4">DSM 11792</strain>
    </source>
</reference>
<dbReference type="GO" id="GO:0008745">
    <property type="term" value="F:N-acetylmuramoyl-L-alanine amidase activity"/>
    <property type="evidence" value="ECO:0007669"/>
    <property type="project" value="InterPro"/>
</dbReference>
<evidence type="ECO:0000256" key="1">
    <source>
        <dbReference type="ARBA" id="ARBA00022801"/>
    </source>
</evidence>
<evidence type="ECO:0000313" key="4">
    <source>
        <dbReference type="Proteomes" id="UP000184196"/>
    </source>
</evidence>
<dbReference type="Proteomes" id="UP000184196">
    <property type="component" value="Unassembled WGS sequence"/>
</dbReference>
<dbReference type="RefSeq" id="WP_073163103.1">
    <property type="nucleotide sequence ID" value="NZ_FQUW01000007.1"/>
</dbReference>
<dbReference type="OrthoDB" id="43070at2"/>
<keyword evidence="4" id="KW-1185">Reference proteome</keyword>
<evidence type="ECO:0000259" key="2">
    <source>
        <dbReference type="SMART" id="SM00646"/>
    </source>
</evidence>
<protein>
    <submittedName>
        <fullName evidence="3">N-acetylmuramoyl-L-alanine amidase</fullName>
    </submittedName>
</protein>
<dbReference type="InterPro" id="IPR050695">
    <property type="entry name" value="N-acetylmuramoyl_amidase_3"/>
</dbReference>
<proteinExistence type="predicted"/>
<dbReference type="SUPFAM" id="SSF53187">
    <property type="entry name" value="Zn-dependent exopeptidases"/>
    <property type="match status" value="1"/>
</dbReference>
<feature type="domain" description="MurNAc-LAA" evidence="2">
    <location>
        <begin position="179"/>
        <end position="288"/>
    </location>
</feature>
<organism evidence="3 4">
    <name type="scientific">Desulfofundulus australicus DSM 11792</name>
    <dbReference type="NCBI Taxonomy" id="1121425"/>
    <lineage>
        <taxon>Bacteria</taxon>
        <taxon>Bacillati</taxon>
        <taxon>Bacillota</taxon>
        <taxon>Clostridia</taxon>
        <taxon>Eubacteriales</taxon>
        <taxon>Peptococcaceae</taxon>
        <taxon>Desulfofundulus</taxon>
    </lineage>
</organism>
<dbReference type="EMBL" id="FQUW01000007">
    <property type="protein sequence ID" value="SHE62563.1"/>
    <property type="molecule type" value="Genomic_DNA"/>
</dbReference>
<accession>A0A1M4V106</accession>
<keyword evidence="1" id="KW-0378">Hydrolase</keyword>
<gene>
    <name evidence="3" type="ORF">SAMN02745218_00615</name>
</gene>
<dbReference type="GO" id="GO:0009253">
    <property type="term" value="P:peptidoglycan catabolic process"/>
    <property type="evidence" value="ECO:0007669"/>
    <property type="project" value="InterPro"/>
</dbReference>
<dbReference type="GO" id="GO:0030288">
    <property type="term" value="C:outer membrane-bounded periplasmic space"/>
    <property type="evidence" value="ECO:0007669"/>
    <property type="project" value="TreeGrafter"/>
</dbReference>
<name>A0A1M4V106_9FIRM</name>
<dbReference type="Pfam" id="PF01520">
    <property type="entry name" value="Amidase_3"/>
    <property type="match status" value="1"/>
</dbReference>
<dbReference type="Gene3D" id="3.40.630.40">
    <property type="entry name" value="Zn-dependent exopeptidases"/>
    <property type="match status" value="1"/>
</dbReference>
<evidence type="ECO:0000313" key="3">
    <source>
        <dbReference type="EMBL" id="SHE62563.1"/>
    </source>
</evidence>
<sequence length="298" mass="33987">MNISRITNIWSKVYYNPNRPISRVVIESTIPFQPEVKEEPLELTILAQGARANMFCETIEVYDGLIEWIRVSEHPQGVSFEIKTRYPSPWQITAEPGIPHRTIINFSRDYLFHLFASKVFVIDPGHGGDDTGGKGPVDMLEKNVTMSMATALQEMLKPLPCKTYLTRTGDYSLSQWARFNLALKKNAGIFISFHTFYSTDTSVEGTAVKYNPRAPSCEHLARFTLEEIIRKIKRSSRGIEPDPQLCHLGTMPALTVEPVVISNWVEEGLLRNPTLYKKIAQGIINGLIRFWEEEKREK</sequence>
<dbReference type="InterPro" id="IPR002508">
    <property type="entry name" value="MurNAc-LAA_cat"/>
</dbReference>
<dbReference type="AlphaFoldDB" id="A0A1M4V106"/>
<dbReference type="PANTHER" id="PTHR30404">
    <property type="entry name" value="N-ACETYLMURAMOYL-L-ALANINE AMIDASE"/>
    <property type="match status" value="1"/>
</dbReference>